<evidence type="ECO:0000313" key="1">
    <source>
        <dbReference type="EMBL" id="TGY98007.1"/>
    </source>
</evidence>
<dbReference type="EMBL" id="SRYA01000003">
    <property type="protein sequence ID" value="TGY98007.1"/>
    <property type="molecule type" value="Genomic_DNA"/>
</dbReference>
<name>A0AC61S0N7_9FIRM</name>
<organism evidence="1 2">
    <name type="scientific">Petralouisia muris</name>
    <dbReference type="NCBI Taxonomy" id="3032872"/>
    <lineage>
        <taxon>Bacteria</taxon>
        <taxon>Bacillati</taxon>
        <taxon>Bacillota</taxon>
        <taxon>Clostridia</taxon>
        <taxon>Lachnospirales</taxon>
        <taxon>Lachnospiraceae</taxon>
        <taxon>Petralouisia</taxon>
    </lineage>
</organism>
<evidence type="ECO:0000313" key="2">
    <source>
        <dbReference type="Proteomes" id="UP000304953"/>
    </source>
</evidence>
<protein>
    <submittedName>
        <fullName evidence="1">Uncharacterized protein</fullName>
    </submittedName>
</protein>
<gene>
    <name evidence="1" type="ORF">E5329_02490</name>
</gene>
<accession>A0AC61S0N7</accession>
<sequence>MARNELVALRVFEYGFLYAMASRDSPHSLRFPEAAVIYLNCKSSIPKKDVLHVSFGSQGGFDYQVKNFVYLNHSVKKLDHMGMAILIPFQALRLRRLLERQYPKPPQRPAFSQEEFSRLQDEIRHDIIDSIEANLQAGNLTPDDAGQLLDLTSLLYEHIQNHFCEKRKGEVIDVKPLFPGTIELPNDKYRFQIAELKEEITRYADENAKYADEILRYANENARYANENARYANENAKYANENAMLKARIAELEAKQNNH</sequence>
<reference evidence="1" key="1">
    <citation type="submission" date="2019-04" db="EMBL/GenBank/DDBJ databases">
        <title>Microbes associate with the intestines of laboratory mice.</title>
        <authorList>
            <person name="Navarre W."/>
            <person name="Wong E."/>
            <person name="Huang K."/>
            <person name="Tropini C."/>
            <person name="Ng K."/>
            <person name="Yu B."/>
        </authorList>
    </citation>
    <scope>NUCLEOTIDE SEQUENCE</scope>
    <source>
        <strain evidence="1">NM01_1-7b</strain>
    </source>
</reference>
<keyword evidence="2" id="KW-1185">Reference proteome</keyword>
<dbReference type="Proteomes" id="UP000304953">
    <property type="component" value="Unassembled WGS sequence"/>
</dbReference>
<comment type="caution">
    <text evidence="1">The sequence shown here is derived from an EMBL/GenBank/DDBJ whole genome shotgun (WGS) entry which is preliminary data.</text>
</comment>
<proteinExistence type="predicted"/>